<evidence type="ECO:0000256" key="8">
    <source>
        <dbReference type="ARBA" id="ARBA00031427"/>
    </source>
</evidence>
<dbReference type="PANTHER" id="PTHR48078">
    <property type="entry name" value="THREONINE DEHYDRATASE, MITOCHONDRIAL-RELATED"/>
    <property type="match status" value="1"/>
</dbReference>
<evidence type="ECO:0000256" key="5">
    <source>
        <dbReference type="ARBA" id="ARBA00022898"/>
    </source>
</evidence>
<dbReference type="OrthoDB" id="9811476at2"/>
<evidence type="ECO:0000256" key="2">
    <source>
        <dbReference type="ARBA" id="ARBA00001933"/>
    </source>
</evidence>
<comment type="function">
    <text evidence="7">Catalyzes the anaerobic formation of alpha-ketobutyrate and ammonia from threonine in a two-step reaction. The first step involved a dehydration of threonine and a production of enamine intermediates (aminocrotonate), which tautomerizes to its imine form (iminobutyrate). Both intermediates are unstable and short-lived. The second step is the nonenzymatic hydrolysis of the enamine/imine intermediates to form 2-ketobutyrate and free ammonia. In the low water environment of the cell, the second step is accelerated by RidA.</text>
</comment>
<dbReference type="PANTHER" id="PTHR48078:SF6">
    <property type="entry name" value="L-THREONINE DEHYDRATASE CATABOLIC TDCB"/>
    <property type="match status" value="1"/>
</dbReference>
<keyword evidence="11" id="KW-1185">Reference proteome</keyword>
<dbReference type="EC" id="4.3.1.19" evidence="4"/>
<dbReference type="EMBL" id="FNVT01000001">
    <property type="protein sequence ID" value="SEF55874.1"/>
    <property type="molecule type" value="Genomic_DNA"/>
</dbReference>
<evidence type="ECO:0000256" key="3">
    <source>
        <dbReference type="ARBA" id="ARBA00010869"/>
    </source>
</evidence>
<evidence type="ECO:0000256" key="4">
    <source>
        <dbReference type="ARBA" id="ARBA00012096"/>
    </source>
</evidence>
<dbReference type="Pfam" id="PF00291">
    <property type="entry name" value="PALP"/>
    <property type="match status" value="1"/>
</dbReference>
<name>A0A1H5SZH4_9ACTN</name>
<dbReference type="InterPro" id="IPR050147">
    <property type="entry name" value="Ser/Thr_Dehydratase"/>
</dbReference>
<dbReference type="InterPro" id="IPR001926">
    <property type="entry name" value="TrpB-like_PALP"/>
</dbReference>
<dbReference type="NCBIfam" id="NF006094">
    <property type="entry name" value="PRK08246.1"/>
    <property type="match status" value="1"/>
</dbReference>
<evidence type="ECO:0000256" key="1">
    <source>
        <dbReference type="ARBA" id="ARBA00001274"/>
    </source>
</evidence>
<evidence type="ECO:0000313" key="11">
    <source>
        <dbReference type="Proteomes" id="UP000236732"/>
    </source>
</evidence>
<keyword evidence="5" id="KW-0663">Pyridoxal phosphate</keyword>
<evidence type="ECO:0000256" key="7">
    <source>
        <dbReference type="ARBA" id="ARBA00025527"/>
    </source>
</evidence>
<dbReference type="AlphaFoldDB" id="A0A1H5SZH4"/>
<dbReference type="GO" id="GO:0006567">
    <property type="term" value="P:L-threonine catabolic process"/>
    <property type="evidence" value="ECO:0007669"/>
    <property type="project" value="TreeGrafter"/>
</dbReference>
<organism evidence="10 11">
    <name type="scientific">Nonomuraea solani</name>
    <dbReference type="NCBI Taxonomy" id="1144553"/>
    <lineage>
        <taxon>Bacteria</taxon>
        <taxon>Bacillati</taxon>
        <taxon>Actinomycetota</taxon>
        <taxon>Actinomycetes</taxon>
        <taxon>Streptosporangiales</taxon>
        <taxon>Streptosporangiaceae</taxon>
        <taxon>Nonomuraea</taxon>
    </lineage>
</organism>
<dbReference type="GO" id="GO:0006565">
    <property type="term" value="P:L-serine catabolic process"/>
    <property type="evidence" value="ECO:0007669"/>
    <property type="project" value="TreeGrafter"/>
</dbReference>
<comment type="cofactor">
    <cofactor evidence="2">
        <name>pyridoxal 5'-phosphate</name>
        <dbReference type="ChEBI" id="CHEBI:597326"/>
    </cofactor>
</comment>
<feature type="domain" description="Tryptophan synthase beta chain-like PALP" evidence="9">
    <location>
        <begin position="16"/>
        <end position="305"/>
    </location>
</feature>
<dbReference type="RefSeq" id="WP_103953682.1">
    <property type="nucleotide sequence ID" value="NZ_FNVT01000001.1"/>
</dbReference>
<comment type="similarity">
    <text evidence="3">Belongs to the serine/threonine dehydratase family.</text>
</comment>
<dbReference type="GO" id="GO:0009097">
    <property type="term" value="P:isoleucine biosynthetic process"/>
    <property type="evidence" value="ECO:0007669"/>
    <property type="project" value="TreeGrafter"/>
</dbReference>
<accession>A0A1H5SZH4</accession>
<evidence type="ECO:0000259" key="9">
    <source>
        <dbReference type="Pfam" id="PF00291"/>
    </source>
</evidence>
<reference evidence="10 11" key="1">
    <citation type="submission" date="2016-10" db="EMBL/GenBank/DDBJ databases">
        <authorList>
            <person name="de Groot N.N."/>
        </authorList>
    </citation>
    <scope>NUCLEOTIDE SEQUENCE [LARGE SCALE GENOMIC DNA]</scope>
    <source>
        <strain evidence="10 11">CGMCC 4.7037</strain>
    </source>
</reference>
<proteinExistence type="inferred from homology"/>
<dbReference type="GO" id="GO:0004794">
    <property type="term" value="F:threonine deaminase activity"/>
    <property type="evidence" value="ECO:0007669"/>
    <property type="project" value="UniProtKB-EC"/>
</dbReference>
<gene>
    <name evidence="10" type="ORF">SAMN05444920_10168</name>
</gene>
<dbReference type="GO" id="GO:0003941">
    <property type="term" value="F:L-serine ammonia-lyase activity"/>
    <property type="evidence" value="ECO:0007669"/>
    <property type="project" value="TreeGrafter"/>
</dbReference>
<protein>
    <recommendedName>
        <fullName evidence="4">threonine ammonia-lyase</fullName>
        <ecNumber evidence="4">4.3.1.19</ecNumber>
    </recommendedName>
    <alternativeName>
        <fullName evidence="8">Threonine deaminase</fullName>
    </alternativeName>
</protein>
<dbReference type="InterPro" id="IPR036052">
    <property type="entry name" value="TrpB-like_PALP_sf"/>
</dbReference>
<comment type="catalytic activity">
    <reaction evidence="1">
        <text>L-threonine = 2-oxobutanoate + NH4(+)</text>
        <dbReference type="Rhea" id="RHEA:22108"/>
        <dbReference type="ChEBI" id="CHEBI:16763"/>
        <dbReference type="ChEBI" id="CHEBI:28938"/>
        <dbReference type="ChEBI" id="CHEBI:57926"/>
        <dbReference type="EC" id="4.3.1.19"/>
    </reaction>
</comment>
<dbReference type="FunFam" id="3.40.50.1100:FF:000005">
    <property type="entry name" value="Threonine dehydratase catabolic"/>
    <property type="match status" value="1"/>
</dbReference>
<dbReference type="SUPFAM" id="SSF53686">
    <property type="entry name" value="Tryptophan synthase beta subunit-like PLP-dependent enzymes"/>
    <property type="match status" value="1"/>
</dbReference>
<evidence type="ECO:0000313" key="10">
    <source>
        <dbReference type="EMBL" id="SEF55874.1"/>
    </source>
</evidence>
<dbReference type="Proteomes" id="UP000236732">
    <property type="component" value="Unassembled WGS sequence"/>
</dbReference>
<evidence type="ECO:0000256" key="6">
    <source>
        <dbReference type="ARBA" id="ARBA00023239"/>
    </source>
</evidence>
<sequence length="315" mass="32665">MTISLADVQAAAGRIRSHVRRTPIIEIDLDALTSTPGRAWLKLEQLQYTGSFKPRGAFNRILKAMEEGRLPPAGVIVASGGNAGLGVAYAAAQLGIPARVVLPTSAPRVKVEKLRKLDAEVVQAGQIYEDAYHVAVKEASDTGALFCHAYDQPEICAGQGTLALELLEQTEELDTIIVAVGGGGLLAGVTTAVAGQARVVAVEPEAAPTLNTALATGRPVDVSVTGVASDSLGATRIGDIGYAVAAQADVQSVLVSEDAIREARRMLWDGWRIAVEYGAATAFAGLVSGSYRPGANERLALVLCGANTDPADLAT</sequence>
<dbReference type="Gene3D" id="3.40.50.1100">
    <property type="match status" value="2"/>
</dbReference>
<keyword evidence="6" id="KW-0456">Lyase</keyword>